<dbReference type="AlphaFoldDB" id="R7T9R5"/>
<reference evidence="2" key="3">
    <citation type="submission" date="2015-06" db="UniProtKB">
        <authorList>
            <consortium name="EnsemblMetazoa"/>
        </authorList>
    </citation>
    <scope>IDENTIFICATION</scope>
</reference>
<evidence type="ECO:0000313" key="2">
    <source>
        <dbReference type="EnsemblMetazoa" id="CapteP191464"/>
    </source>
</evidence>
<proteinExistence type="predicted"/>
<dbReference type="EMBL" id="KB310994">
    <property type="protein sequence ID" value="ELT90252.1"/>
    <property type="molecule type" value="Genomic_DNA"/>
</dbReference>
<name>R7T9R5_CAPTE</name>
<protein>
    <submittedName>
        <fullName evidence="1 2">Uncharacterized protein</fullName>
    </submittedName>
</protein>
<reference evidence="1 3" key="2">
    <citation type="journal article" date="2013" name="Nature">
        <title>Insights into bilaterian evolution from three spiralian genomes.</title>
        <authorList>
            <person name="Simakov O."/>
            <person name="Marletaz F."/>
            <person name="Cho S.J."/>
            <person name="Edsinger-Gonzales E."/>
            <person name="Havlak P."/>
            <person name="Hellsten U."/>
            <person name="Kuo D.H."/>
            <person name="Larsson T."/>
            <person name="Lv J."/>
            <person name="Arendt D."/>
            <person name="Savage R."/>
            <person name="Osoegawa K."/>
            <person name="de Jong P."/>
            <person name="Grimwood J."/>
            <person name="Chapman J.A."/>
            <person name="Shapiro H."/>
            <person name="Aerts A."/>
            <person name="Otillar R.P."/>
            <person name="Terry A.Y."/>
            <person name="Boore J.L."/>
            <person name="Grigoriev I.V."/>
            <person name="Lindberg D.R."/>
            <person name="Seaver E.C."/>
            <person name="Weisblat D.A."/>
            <person name="Putnam N.H."/>
            <person name="Rokhsar D.S."/>
        </authorList>
    </citation>
    <scope>NUCLEOTIDE SEQUENCE</scope>
    <source>
        <strain evidence="1 3">I ESC-2004</strain>
    </source>
</reference>
<dbReference type="EnsemblMetazoa" id="CapteT191464">
    <property type="protein sequence ID" value="CapteP191464"/>
    <property type="gene ID" value="CapteG191464"/>
</dbReference>
<dbReference type="HOGENOM" id="CLU_1225825_0_0_1"/>
<evidence type="ECO:0000313" key="1">
    <source>
        <dbReference type="EMBL" id="ELT90252.1"/>
    </source>
</evidence>
<dbReference type="EMBL" id="AMQN01014473">
    <property type="status" value="NOT_ANNOTATED_CDS"/>
    <property type="molecule type" value="Genomic_DNA"/>
</dbReference>
<evidence type="ECO:0000313" key="3">
    <source>
        <dbReference type="Proteomes" id="UP000014760"/>
    </source>
</evidence>
<gene>
    <name evidence="1" type="ORF">CAPTEDRAFT_191464</name>
</gene>
<accession>R7T9R5</accession>
<sequence length="226" mass="26230">MGGAQCLRLLNNNRSRRTCTCSMRLLNTKQDRTLSHLEYENCGNRDAETTLGAPAVWRAKEDIVQKAVLLVDPSMRALQAGVLVGWNVFTARGRRSQRVYLQVWRPVDVNRRAYRLVGETKIAALWVGHSFFPLRPPDRILVEPGDVLGLHFPRFNPIPWSPVPCDRNNEHFFKYNPSRLLAMKGTIVFDRPAHDWMPCRNYSFNASIMTTREEKRGKKWYDIKKF</sequence>
<keyword evidence="3" id="KW-1185">Reference proteome</keyword>
<reference evidence="3" key="1">
    <citation type="submission" date="2012-12" db="EMBL/GenBank/DDBJ databases">
        <authorList>
            <person name="Hellsten U."/>
            <person name="Grimwood J."/>
            <person name="Chapman J.A."/>
            <person name="Shapiro H."/>
            <person name="Aerts A."/>
            <person name="Otillar R.P."/>
            <person name="Terry A.Y."/>
            <person name="Boore J.L."/>
            <person name="Simakov O."/>
            <person name="Marletaz F."/>
            <person name="Cho S.-J."/>
            <person name="Edsinger-Gonzales E."/>
            <person name="Havlak P."/>
            <person name="Kuo D.-H."/>
            <person name="Larsson T."/>
            <person name="Lv J."/>
            <person name="Arendt D."/>
            <person name="Savage R."/>
            <person name="Osoegawa K."/>
            <person name="de Jong P."/>
            <person name="Lindberg D.R."/>
            <person name="Seaver E.C."/>
            <person name="Weisblat D.A."/>
            <person name="Putnam N.H."/>
            <person name="Grigoriev I.V."/>
            <person name="Rokhsar D.S."/>
        </authorList>
    </citation>
    <scope>NUCLEOTIDE SEQUENCE</scope>
    <source>
        <strain evidence="3">I ESC-2004</strain>
    </source>
</reference>
<dbReference type="Proteomes" id="UP000014760">
    <property type="component" value="Unassembled WGS sequence"/>
</dbReference>
<organism evidence="1">
    <name type="scientific">Capitella teleta</name>
    <name type="common">Polychaete worm</name>
    <dbReference type="NCBI Taxonomy" id="283909"/>
    <lineage>
        <taxon>Eukaryota</taxon>
        <taxon>Metazoa</taxon>
        <taxon>Spiralia</taxon>
        <taxon>Lophotrochozoa</taxon>
        <taxon>Annelida</taxon>
        <taxon>Polychaeta</taxon>
        <taxon>Sedentaria</taxon>
        <taxon>Scolecida</taxon>
        <taxon>Capitellidae</taxon>
        <taxon>Capitella</taxon>
    </lineage>
</organism>